<dbReference type="Gene3D" id="1.10.3720.10">
    <property type="entry name" value="MetI-like"/>
    <property type="match status" value="1"/>
</dbReference>
<evidence type="ECO:0000256" key="1">
    <source>
        <dbReference type="ARBA" id="ARBA00004651"/>
    </source>
</evidence>
<comment type="subcellular location">
    <subcellularLocation>
        <location evidence="1 7">Cell membrane</location>
        <topology evidence="1 7">Multi-pass membrane protein</topology>
    </subcellularLocation>
</comment>
<evidence type="ECO:0000313" key="10">
    <source>
        <dbReference type="Proteomes" id="UP000315399"/>
    </source>
</evidence>
<evidence type="ECO:0000256" key="2">
    <source>
        <dbReference type="ARBA" id="ARBA00022448"/>
    </source>
</evidence>
<keyword evidence="3" id="KW-1003">Cell membrane</keyword>
<name>A0A523BCT1_9CREN</name>
<keyword evidence="4 7" id="KW-0812">Transmembrane</keyword>
<evidence type="ECO:0000256" key="6">
    <source>
        <dbReference type="ARBA" id="ARBA00023136"/>
    </source>
</evidence>
<comment type="caution">
    <text evidence="9">The sequence shown here is derived from an EMBL/GenBank/DDBJ whole genome shotgun (WGS) entry which is preliminary data.</text>
</comment>
<protein>
    <recommendedName>
        <fullName evidence="8">ABC transmembrane type-1 domain-containing protein</fullName>
    </recommendedName>
</protein>
<gene>
    <name evidence="9" type="ORF">DSO08_03655</name>
</gene>
<accession>A0A523BCT1</accession>
<feature type="transmembrane region" description="Helical" evidence="7">
    <location>
        <begin position="42"/>
        <end position="61"/>
    </location>
</feature>
<comment type="similarity">
    <text evidence="7">Belongs to the binding-protein-dependent transport system permease family.</text>
</comment>
<dbReference type="SUPFAM" id="SSF161098">
    <property type="entry name" value="MetI-like"/>
    <property type="match status" value="1"/>
</dbReference>
<dbReference type="GO" id="GO:0055085">
    <property type="term" value="P:transmembrane transport"/>
    <property type="evidence" value="ECO:0007669"/>
    <property type="project" value="InterPro"/>
</dbReference>
<feature type="transmembrane region" description="Helical" evidence="7">
    <location>
        <begin position="183"/>
        <end position="203"/>
    </location>
</feature>
<dbReference type="InterPro" id="IPR035906">
    <property type="entry name" value="MetI-like_sf"/>
</dbReference>
<evidence type="ECO:0000259" key="8">
    <source>
        <dbReference type="PROSITE" id="PS50928"/>
    </source>
</evidence>
<dbReference type="Pfam" id="PF00528">
    <property type="entry name" value="BPD_transp_1"/>
    <property type="match status" value="1"/>
</dbReference>
<dbReference type="PANTHER" id="PTHR43386:SF1">
    <property type="entry name" value="D,D-DIPEPTIDE TRANSPORT SYSTEM PERMEASE PROTEIN DDPC-RELATED"/>
    <property type="match status" value="1"/>
</dbReference>
<organism evidence="9 10">
    <name type="scientific">Thermoproteota archaeon</name>
    <dbReference type="NCBI Taxonomy" id="2056631"/>
    <lineage>
        <taxon>Archaea</taxon>
        <taxon>Thermoproteota</taxon>
    </lineage>
</organism>
<dbReference type="InterPro" id="IPR025966">
    <property type="entry name" value="OppC_N"/>
</dbReference>
<feature type="domain" description="ABC transmembrane type-1" evidence="8">
    <location>
        <begin position="108"/>
        <end position="312"/>
    </location>
</feature>
<feature type="transmembrane region" description="Helical" evidence="7">
    <location>
        <begin position="289"/>
        <end position="312"/>
    </location>
</feature>
<dbReference type="PANTHER" id="PTHR43386">
    <property type="entry name" value="OLIGOPEPTIDE TRANSPORT SYSTEM PERMEASE PROTEIN APPC"/>
    <property type="match status" value="1"/>
</dbReference>
<sequence>MTREVTKVNLRIRSESEKETKRRSASQWAVAWRRFKKHRSGLVGLGMIIVLLVIAALHNVIAPYPARPNPDAFKPLYEGESAQPPSWKHPFGTTVMGTDVFSEVIHGSIYTIYVAVTVTLISMALSVAVGIVSGYFGRLVDDVLMRITEVFLVFPSLLFILLFSRIYQLGVAEPFWDVFGIKIPVGLTIVVVIVSIFGWASYARVIRGEVLRMKECEFIQAAKSLGASPRWIMLRHVFPNILPQVIVLATLTMASAVLVEAAVSFLGFGDPNTITWGRLMEESLQDLSTVWWAEVFPGLAVFLTVLAFNLVGDGLSDALNPRLRE</sequence>
<dbReference type="GO" id="GO:0005886">
    <property type="term" value="C:plasma membrane"/>
    <property type="evidence" value="ECO:0007669"/>
    <property type="project" value="UniProtKB-SubCell"/>
</dbReference>
<evidence type="ECO:0000313" key="9">
    <source>
        <dbReference type="EMBL" id="TDA38761.1"/>
    </source>
</evidence>
<evidence type="ECO:0000256" key="4">
    <source>
        <dbReference type="ARBA" id="ARBA00022692"/>
    </source>
</evidence>
<dbReference type="CDD" id="cd06261">
    <property type="entry name" value="TM_PBP2"/>
    <property type="match status" value="1"/>
</dbReference>
<feature type="transmembrane region" description="Helical" evidence="7">
    <location>
        <begin position="110"/>
        <end position="136"/>
    </location>
</feature>
<dbReference type="Proteomes" id="UP000315399">
    <property type="component" value="Unassembled WGS sequence"/>
</dbReference>
<proteinExistence type="inferred from homology"/>
<evidence type="ECO:0000256" key="5">
    <source>
        <dbReference type="ARBA" id="ARBA00022989"/>
    </source>
</evidence>
<keyword evidence="5 7" id="KW-1133">Transmembrane helix</keyword>
<dbReference type="InterPro" id="IPR000515">
    <property type="entry name" value="MetI-like"/>
</dbReference>
<feature type="transmembrane region" description="Helical" evidence="7">
    <location>
        <begin position="245"/>
        <end position="269"/>
    </location>
</feature>
<feature type="transmembrane region" description="Helical" evidence="7">
    <location>
        <begin position="143"/>
        <end position="163"/>
    </location>
</feature>
<dbReference type="PROSITE" id="PS50928">
    <property type="entry name" value="ABC_TM1"/>
    <property type="match status" value="1"/>
</dbReference>
<dbReference type="EMBL" id="QNVH01000029">
    <property type="protein sequence ID" value="TDA38761.1"/>
    <property type="molecule type" value="Genomic_DNA"/>
</dbReference>
<evidence type="ECO:0000256" key="3">
    <source>
        <dbReference type="ARBA" id="ARBA00022475"/>
    </source>
</evidence>
<keyword evidence="2 7" id="KW-0813">Transport</keyword>
<dbReference type="InterPro" id="IPR050366">
    <property type="entry name" value="BP-dependent_transpt_permease"/>
</dbReference>
<reference evidence="9 10" key="1">
    <citation type="journal article" date="2019" name="Nat. Microbiol.">
        <title>Expanding anaerobic alkane metabolism in the domain of Archaea.</title>
        <authorList>
            <person name="Wang Y."/>
            <person name="Wegener G."/>
            <person name="Hou J."/>
            <person name="Wang F."/>
            <person name="Xiao X."/>
        </authorList>
    </citation>
    <scope>NUCLEOTIDE SEQUENCE [LARGE SCALE GENOMIC DNA]</scope>
    <source>
        <strain evidence="9">WYZ-LMO10</strain>
    </source>
</reference>
<dbReference type="AlphaFoldDB" id="A0A523BCT1"/>
<evidence type="ECO:0000256" key="7">
    <source>
        <dbReference type="RuleBase" id="RU363032"/>
    </source>
</evidence>
<keyword evidence="6 7" id="KW-0472">Membrane</keyword>
<dbReference type="Pfam" id="PF12911">
    <property type="entry name" value="OppC_N"/>
    <property type="match status" value="1"/>
</dbReference>